<dbReference type="InterPro" id="IPR051328">
    <property type="entry name" value="T7SS_ABC-Transporter"/>
</dbReference>
<feature type="domain" description="ABC-2 type transporter transmembrane" evidence="6">
    <location>
        <begin position="23"/>
        <end position="201"/>
    </location>
</feature>
<dbReference type="AlphaFoldDB" id="A0A6P1EA00"/>
<dbReference type="Pfam" id="PF12698">
    <property type="entry name" value="ABC2_membrane_3"/>
    <property type="match status" value="2"/>
</dbReference>
<dbReference type="PANTHER" id="PTHR43077">
    <property type="entry name" value="TRANSPORT PERMEASE YVFS-RELATED"/>
    <property type="match status" value="1"/>
</dbReference>
<reference evidence="7 8" key="1">
    <citation type="submission" date="2019-12" db="EMBL/GenBank/DDBJ databases">
        <title>Lactobacillus hilgardii FLUB.</title>
        <authorList>
            <person name="Gustaw K."/>
        </authorList>
    </citation>
    <scope>NUCLEOTIDE SEQUENCE [LARGE SCALE GENOMIC DNA]</scope>
    <source>
        <strain evidence="7 8">FLUB</strain>
    </source>
</reference>
<gene>
    <name evidence="7" type="ORF">GQR93_01460</name>
</gene>
<dbReference type="RefSeq" id="WP_003551629.1">
    <property type="nucleotide sequence ID" value="NZ_CABKOL010000106.1"/>
</dbReference>
<evidence type="ECO:0000313" key="8">
    <source>
        <dbReference type="Proteomes" id="UP000465035"/>
    </source>
</evidence>
<dbReference type="PANTHER" id="PTHR43077:SF10">
    <property type="entry name" value="TRANSPORT PERMEASE PROTEIN"/>
    <property type="match status" value="1"/>
</dbReference>
<feature type="transmembrane region" description="Helical" evidence="5">
    <location>
        <begin position="21"/>
        <end position="38"/>
    </location>
</feature>
<feature type="transmembrane region" description="Helical" evidence="5">
    <location>
        <begin position="568"/>
        <end position="592"/>
    </location>
</feature>
<protein>
    <submittedName>
        <fullName evidence="7">ABC transporter permease</fullName>
    </submittedName>
</protein>
<dbReference type="EMBL" id="CP047121">
    <property type="protein sequence ID" value="QHB50984.1"/>
    <property type="molecule type" value="Genomic_DNA"/>
</dbReference>
<keyword evidence="3 5" id="KW-1133">Transmembrane helix</keyword>
<dbReference type="Proteomes" id="UP000465035">
    <property type="component" value="Chromosome"/>
</dbReference>
<sequence length="722" mass="80373">MGTIITLLIRDFKNIVHSRPVLITLIAFCIIPALYALLNIKASWDPYSPTNTSRLPIAVINNDEGTIINNKSLNVGDQVIEELKKNHDINWIVTNDWQGNDGLDQGKYYALIDIPNDFSSRLATLTTGSPQKPTIIYKSNEKLNAAATILSEQAKDTLTQRIRTNFTKVTGREILEQMNLVGKKLNTKKPQLLQIRSSLLNAIATINKTKHYLNRLDNHSKDVQAYLKNINRNIPKISSQINNLQAIINHGKSLNMATRRTIDSAKENLSSGLDGLQSQNSQVQSMLTNTSNTLTNNGSPSVLKTEAVQLNALDDAMVDKVNNQLRLLDVVNNLLPNNGATSLIKSLASVKDKIKDQQQTITKLKTSANENGERVKMRSLLQQLIQENNRLSTIIDLATTTFSADTSQSLDQLSNTTDNSLDNDNEVVQALQSLTPKLRALQSAGNAASKLSSGRINKVNNRLDDVQQTLTSLDKKAGFINSKNLTQLTNILEKNPDLSNLLSSPVTLQSKELYNLGKFGYAAMPFYAVLSIWVGILLLTAIITWRYKLPNDKHLPKPNLIQQYVGKFLLFLSFSFLQTTFTLFGEMLILGIRPNSLWALLAIAYTTTFIFSLILFTLVFLFGNAGKVFGVLLLIVQIFGTGGIYPLQTIPHDLADLAPLLPFTYAIRGFREALAGPDWQTFSYLILILGIFGSIFLLLTPLKRFFIHSVRMLEEGMKRSKL</sequence>
<evidence type="ECO:0000256" key="5">
    <source>
        <dbReference type="SAM" id="Phobius"/>
    </source>
</evidence>
<feature type="transmembrane region" description="Helical" evidence="5">
    <location>
        <begin position="628"/>
        <end position="647"/>
    </location>
</feature>
<feature type="transmembrane region" description="Helical" evidence="5">
    <location>
        <begin position="526"/>
        <end position="547"/>
    </location>
</feature>
<evidence type="ECO:0000256" key="3">
    <source>
        <dbReference type="ARBA" id="ARBA00022989"/>
    </source>
</evidence>
<organism evidence="7 8">
    <name type="scientific">Lentilactobacillus hilgardii</name>
    <name type="common">Lactobacillus hilgardii</name>
    <dbReference type="NCBI Taxonomy" id="1588"/>
    <lineage>
        <taxon>Bacteria</taxon>
        <taxon>Bacillati</taxon>
        <taxon>Bacillota</taxon>
        <taxon>Bacilli</taxon>
        <taxon>Lactobacillales</taxon>
        <taxon>Lactobacillaceae</taxon>
        <taxon>Lentilactobacillus</taxon>
    </lineage>
</organism>
<dbReference type="GeneID" id="69057020"/>
<keyword evidence="4 5" id="KW-0472">Membrane</keyword>
<dbReference type="InterPro" id="IPR013525">
    <property type="entry name" value="ABC2_TM"/>
</dbReference>
<feature type="transmembrane region" description="Helical" evidence="5">
    <location>
        <begin position="682"/>
        <end position="702"/>
    </location>
</feature>
<feature type="domain" description="ABC-2 type transporter transmembrane" evidence="6">
    <location>
        <begin position="412"/>
        <end position="700"/>
    </location>
</feature>
<comment type="subcellular location">
    <subcellularLocation>
        <location evidence="1">Membrane</location>
        <topology evidence="1">Multi-pass membrane protein</topology>
    </subcellularLocation>
</comment>
<evidence type="ECO:0000256" key="4">
    <source>
        <dbReference type="ARBA" id="ARBA00023136"/>
    </source>
</evidence>
<feature type="transmembrane region" description="Helical" evidence="5">
    <location>
        <begin position="598"/>
        <end position="621"/>
    </location>
</feature>
<dbReference type="GO" id="GO:0016020">
    <property type="term" value="C:membrane"/>
    <property type="evidence" value="ECO:0007669"/>
    <property type="project" value="UniProtKB-SubCell"/>
</dbReference>
<evidence type="ECO:0000256" key="1">
    <source>
        <dbReference type="ARBA" id="ARBA00004141"/>
    </source>
</evidence>
<evidence type="ECO:0000259" key="6">
    <source>
        <dbReference type="Pfam" id="PF12698"/>
    </source>
</evidence>
<dbReference type="Gene3D" id="3.40.1710.10">
    <property type="entry name" value="abc type-2 transporter like domain"/>
    <property type="match status" value="1"/>
</dbReference>
<dbReference type="NCBIfam" id="TIGR03061">
    <property type="entry name" value="pip_yhgE_Nterm"/>
    <property type="match status" value="1"/>
</dbReference>
<keyword evidence="2 5" id="KW-0812">Transmembrane</keyword>
<dbReference type="NCBIfam" id="TIGR03062">
    <property type="entry name" value="pip_yhgE_Cterm"/>
    <property type="match status" value="1"/>
</dbReference>
<evidence type="ECO:0000256" key="2">
    <source>
        <dbReference type="ARBA" id="ARBA00022692"/>
    </source>
</evidence>
<dbReference type="GO" id="GO:0140359">
    <property type="term" value="F:ABC-type transporter activity"/>
    <property type="evidence" value="ECO:0007669"/>
    <property type="project" value="InterPro"/>
</dbReference>
<accession>A0A6P1EA00</accession>
<dbReference type="InterPro" id="IPR017501">
    <property type="entry name" value="Phage_infect_YhgE_C"/>
</dbReference>
<evidence type="ECO:0000313" key="7">
    <source>
        <dbReference type="EMBL" id="QHB50984.1"/>
    </source>
</evidence>
<proteinExistence type="predicted"/>
<dbReference type="InterPro" id="IPR017500">
    <property type="entry name" value="Phage_infect_YhgE_N"/>
</dbReference>
<name>A0A6P1EA00_LENHI</name>